<proteinExistence type="predicted"/>
<dbReference type="Proteomes" id="UP000282837">
    <property type="component" value="Unassembled WGS sequence"/>
</dbReference>
<accession>A0A437NB81</accession>
<dbReference type="EMBL" id="SACO01000002">
    <property type="protein sequence ID" value="RVU07147.1"/>
    <property type="molecule type" value="Genomic_DNA"/>
</dbReference>
<evidence type="ECO:0000313" key="2">
    <source>
        <dbReference type="Proteomes" id="UP000282837"/>
    </source>
</evidence>
<dbReference type="OrthoDB" id="9903293at2"/>
<sequence>MSFAFQARCRGDDTAVTIIAHDMEHASLIFAEWLRNHRGHIISQFMDFRVFTDRHVYAQPEMRDLMEAGYTGVCYWLEEPEVWTIAPPHMPAKGPLERPVRIKAFAFHHGKESALWVFAEDVAEAHAIYDIWHRDTWGCPAEWDKITPLLPHKIPMEKSMLLEDMDEGRKGIAEQDDEGDWRICPPERV</sequence>
<organism evidence="1 2">
    <name type="scientific">Novosphingobium umbonatum</name>
    <dbReference type="NCBI Taxonomy" id="1908524"/>
    <lineage>
        <taxon>Bacteria</taxon>
        <taxon>Pseudomonadati</taxon>
        <taxon>Pseudomonadota</taxon>
        <taxon>Alphaproteobacteria</taxon>
        <taxon>Sphingomonadales</taxon>
        <taxon>Sphingomonadaceae</taxon>
        <taxon>Novosphingobium</taxon>
    </lineage>
</organism>
<protein>
    <submittedName>
        <fullName evidence="1">Uncharacterized protein</fullName>
    </submittedName>
</protein>
<gene>
    <name evidence="1" type="ORF">EOE18_04175</name>
</gene>
<dbReference type="AlphaFoldDB" id="A0A437NB81"/>
<dbReference type="RefSeq" id="WP_127706499.1">
    <property type="nucleotide sequence ID" value="NZ_SACO01000002.1"/>
</dbReference>
<reference evidence="1 2" key="1">
    <citation type="submission" date="2019-01" db="EMBL/GenBank/DDBJ databases">
        <authorList>
            <person name="Chen W.-M."/>
        </authorList>
    </citation>
    <scope>NUCLEOTIDE SEQUENCE [LARGE SCALE GENOMIC DNA]</scope>
    <source>
        <strain evidence="1 2">FSY-9</strain>
    </source>
</reference>
<evidence type="ECO:0000313" key="1">
    <source>
        <dbReference type="EMBL" id="RVU07147.1"/>
    </source>
</evidence>
<keyword evidence="2" id="KW-1185">Reference proteome</keyword>
<name>A0A437NB81_9SPHN</name>
<comment type="caution">
    <text evidence="1">The sequence shown here is derived from an EMBL/GenBank/DDBJ whole genome shotgun (WGS) entry which is preliminary data.</text>
</comment>